<evidence type="ECO:0008006" key="4">
    <source>
        <dbReference type="Google" id="ProtNLM"/>
    </source>
</evidence>
<feature type="compositionally biased region" description="Polar residues" evidence="1">
    <location>
        <begin position="176"/>
        <end position="189"/>
    </location>
</feature>
<accession>A0A485M3Q8</accession>
<keyword evidence="2" id="KW-1133">Transmembrane helix</keyword>
<evidence type="ECO:0000256" key="2">
    <source>
        <dbReference type="SAM" id="Phobius"/>
    </source>
</evidence>
<dbReference type="AlphaFoldDB" id="A0A485M3Q8"/>
<dbReference type="SUPFAM" id="SSF54523">
    <property type="entry name" value="Pili subunits"/>
    <property type="match status" value="1"/>
</dbReference>
<protein>
    <recommendedName>
        <fullName evidence="4">Type II secretion system protein G</fullName>
    </recommendedName>
</protein>
<feature type="region of interest" description="Disordered" evidence="1">
    <location>
        <begin position="167"/>
        <end position="200"/>
    </location>
</feature>
<keyword evidence="2" id="KW-0472">Membrane</keyword>
<keyword evidence="2" id="KW-0812">Transmembrane</keyword>
<evidence type="ECO:0000313" key="3">
    <source>
        <dbReference type="EMBL" id="VFU16379.1"/>
    </source>
</evidence>
<evidence type="ECO:0000256" key="1">
    <source>
        <dbReference type="SAM" id="MobiDB-lite"/>
    </source>
</evidence>
<dbReference type="NCBIfam" id="TIGR02532">
    <property type="entry name" value="IV_pilin_GFxxxE"/>
    <property type="match status" value="1"/>
</dbReference>
<sequence length="220" mass="23710">MATGKIHWLPFRSRPAPERRGGFTLIELAFVLVILGILVSMGAGLIPLLVNQNKLNESRAIVKEAKTAIIGYALATGRLPWAAAGTDGTETVNRRRGYLPHETLGIPGTDSYNSPLFYSVDPYLAASSTIEELKGRLVELINESHAPGLFCDGTSIRAAFVVISPGKNREADAPNDDNNNGIVSQTGDDNQFAKPGDPQTSNYDDILDAVTLSYLLGRLE</sequence>
<dbReference type="EMBL" id="CAADRM010000119">
    <property type="protein sequence ID" value="VFU16379.1"/>
    <property type="molecule type" value="Genomic_DNA"/>
</dbReference>
<name>A0A485M3Q8_9ZZZZ</name>
<dbReference type="Gene3D" id="3.30.700.10">
    <property type="entry name" value="Glycoprotein, Type 4 Pilin"/>
    <property type="match status" value="1"/>
</dbReference>
<dbReference type="InterPro" id="IPR045584">
    <property type="entry name" value="Pilin-like"/>
</dbReference>
<proteinExistence type="predicted"/>
<organism evidence="3">
    <name type="scientific">anaerobic digester metagenome</name>
    <dbReference type="NCBI Taxonomy" id="1263854"/>
    <lineage>
        <taxon>unclassified sequences</taxon>
        <taxon>metagenomes</taxon>
        <taxon>ecological metagenomes</taxon>
    </lineage>
</organism>
<dbReference type="InterPro" id="IPR012902">
    <property type="entry name" value="N_methyl_site"/>
</dbReference>
<reference evidence="3" key="1">
    <citation type="submission" date="2019-03" db="EMBL/GenBank/DDBJ databases">
        <authorList>
            <person name="Hao L."/>
        </authorList>
    </citation>
    <scope>NUCLEOTIDE SEQUENCE</scope>
</reference>
<gene>
    <name evidence="3" type="ORF">SCFA_540016</name>
</gene>
<dbReference type="Pfam" id="PF07963">
    <property type="entry name" value="N_methyl"/>
    <property type="match status" value="1"/>
</dbReference>
<feature type="transmembrane region" description="Helical" evidence="2">
    <location>
        <begin position="21"/>
        <end position="50"/>
    </location>
</feature>